<accession>A0A517X1I8</accession>
<organism evidence="4 5">
    <name type="scientific">Gimesia aquarii</name>
    <dbReference type="NCBI Taxonomy" id="2527964"/>
    <lineage>
        <taxon>Bacteria</taxon>
        <taxon>Pseudomonadati</taxon>
        <taxon>Planctomycetota</taxon>
        <taxon>Planctomycetia</taxon>
        <taxon>Planctomycetales</taxon>
        <taxon>Planctomycetaceae</taxon>
        <taxon>Gimesia</taxon>
    </lineage>
</organism>
<dbReference type="EMBL" id="CP037422">
    <property type="protein sequence ID" value="QDU11368.1"/>
    <property type="molecule type" value="Genomic_DNA"/>
</dbReference>
<dbReference type="OrthoDB" id="9811314at2"/>
<feature type="domain" description="Peptidase M16 N-terminal" evidence="2">
    <location>
        <begin position="14"/>
        <end position="158"/>
    </location>
</feature>
<feature type="domain" description="Peptidase M16 C-terminal" evidence="3">
    <location>
        <begin position="165"/>
        <end position="338"/>
    </location>
</feature>
<dbReference type="EC" id="3.4.24.55" evidence="4"/>
<evidence type="ECO:0000313" key="5">
    <source>
        <dbReference type="Proteomes" id="UP000318384"/>
    </source>
</evidence>
<dbReference type="Proteomes" id="UP000318384">
    <property type="component" value="Chromosome"/>
</dbReference>
<reference evidence="4 5" key="1">
    <citation type="submission" date="2019-03" db="EMBL/GenBank/DDBJ databases">
        <title>Deep-cultivation of Planctomycetes and their phenomic and genomic characterization uncovers novel biology.</title>
        <authorList>
            <person name="Wiegand S."/>
            <person name="Jogler M."/>
            <person name="Boedeker C."/>
            <person name="Pinto D."/>
            <person name="Vollmers J."/>
            <person name="Rivas-Marin E."/>
            <person name="Kohn T."/>
            <person name="Peeters S.H."/>
            <person name="Heuer A."/>
            <person name="Rast P."/>
            <person name="Oberbeckmann S."/>
            <person name="Bunk B."/>
            <person name="Jeske O."/>
            <person name="Meyerdierks A."/>
            <person name="Storesund J.E."/>
            <person name="Kallscheuer N."/>
            <person name="Luecker S."/>
            <person name="Lage O.M."/>
            <person name="Pohl T."/>
            <person name="Merkel B.J."/>
            <person name="Hornburger P."/>
            <person name="Mueller R.-W."/>
            <person name="Bruemmer F."/>
            <person name="Labrenz M."/>
            <person name="Spormann A.M."/>
            <person name="Op den Camp H."/>
            <person name="Overmann J."/>
            <person name="Amann R."/>
            <person name="Jetten M.S.M."/>
            <person name="Mascher T."/>
            <person name="Medema M.H."/>
            <person name="Devos D.P."/>
            <person name="Kaster A.-K."/>
            <person name="Ovreas L."/>
            <person name="Rohde M."/>
            <person name="Galperin M.Y."/>
            <person name="Jogler C."/>
        </authorList>
    </citation>
    <scope>NUCLEOTIDE SEQUENCE [LARGE SCALE GENOMIC DNA]</scope>
    <source>
        <strain evidence="4 5">V202</strain>
    </source>
</reference>
<keyword evidence="4" id="KW-0645">Protease</keyword>
<evidence type="ECO:0000313" key="4">
    <source>
        <dbReference type="EMBL" id="QDU11368.1"/>
    </source>
</evidence>
<dbReference type="AlphaFoldDB" id="A0A517X1I8"/>
<dbReference type="GO" id="GO:0004222">
    <property type="term" value="F:metalloendopeptidase activity"/>
    <property type="evidence" value="ECO:0007669"/>
    <property type="project" value="UniProtKB-EC"/>
</dbReference>
<comment type="similarity">
    <text evidence="1">Belongs to the peptidase M16 family.</text>
</comment>
<dbReference type="Pfam" id="PF05193">
    <property type="entry name" value="Peptidase_M16_C"/>
    <property type="match status" value="1"/>
</dbReference>
<sequence>MIFHNTQLENGLQIIAELNPHAHSVAIGYFVRTGARDEVMPVSGVSHFLEHMAFKGNEKYSADDVNRIFDEIGANYNASTSEEITLYYGSFLPEYIGTAMELLSTLIYPTLRQDDFDIEKKVILEEIGMYDDLHSFTAYEKVMQAHFQGHPLGQSILGSVQSITDLTSEQMRAYHAKQYMAGNITLAIAGNADWDQILELVHQFCDVWPAGSTDRPTDEAKPTPGAQIITEKPIQQQHIMQLAPAPAAKDPLRLAAELLSVIIGDDSNSRMFWTLVDPGLAESAELGFNEYDGSGTWLTYLCSDPELTQSNLKLIQQIYNEVNTNSITQEELDRAKNKIASRLVLRSERPMGRLSSLGGNWVYRQEYVSVEDDLKLLNGVTLDAIRELLKKYPLGHSTTAAVGPMANVIVD</sequence>
<dbReference type="RefSeq" id="WP_145179169.1">
    <property type="nucleotide sequence ID" value="NZ_CP037422.1"/>
</dbReference>
<dbReference type="InterPro" id="IPR050361">
    <property type="entry name" value="MPP/UQCRC_Complex"/>
</dbReference>
<dbReference type="GO" id="GO:0006508">
    <property type="term" value="P:proteolysis"/>
    <property type="evidence" value="ECO:0007669"/>
    <property type="project" value="UniProtKB-KW"/>
</dbReference>
<evidence type="ECO:0000259" key="3">
    <source>
        <dbReference type="Pfam" id="PF05193"/>
    </source>
</evidence>
<proteinExistence type="inferred from homology"/>
<dbReference type="InterPro" id="IPR007863">
    <property type="entry name" value="Peptidase_M16_C"/>
</dbReference>
<keyword evidence="5" id="KW-1185">Reference proteome</keyword>
<dbReference type="PANTHER" id="PTHR11851:SF49">
    <property type="entry name" value="MITOCHONDRIAL-PROCESSING PEPTIDASE SUBUNIT ALPHA"/>
    <property type="match status" value="1"/>
</dbReference>
<dbReference type="InterPro" id="IPR011249">
    <property type="entry name" value="Metalloenz_LuxS/M16"/>
</dbReference>
<dbReference type="SUPFAM" id="SSF63411">
    <property type="entry name" value="LuxS/MPP-like metallohydrolase"/>
    <property type="match status" value="2"/>
</dbReference>
<keyword evidence="4" id="KW-0378">Hydrolase</keyword>
<dbReference type="InterPro" id="IPR011765">
    <property type="entry name" value="Pept_M16_N"/>
</dbReference>
<protein>
    <submittedName>
        <fullName evidence="4">Protease 3</fullName>
        <ecNumber evidence="4">3.4.24.55</ecNumber>
    </submittedName>
</protein>
<gene>
    <name evidence="4" type="primary">ptrA_2</name>
    <name evidence="4" type="ORF">V202x_47890</name>
</gene>
<dbReference type="Gene3D" id="3.30.830.10">
    <property type="entry name" value="Metalloenzyme, LuxS/M16 peptidase-like"/>
    <property type="match status" value="2"/>
</dbReference>
<evidence type="ECO:0000259" key="2">
    <source>
        <dbReference type="Pfam" id="PF00675"/>
    </source>
</evidence>
<dbReference type="GO" id="GO:0046872">
    <property type="term" value="F:metal ion binding"/>
    <property type="evidence" value="ECO:0007669"/>
    <property type="project" value="InterPro"/>
</dbReference>
<evidence type="ECO:0000256" key="1">
    <source>
        <dbReference type="ARBA" id="ARBA00007261"/>
    </source>
</evidence>
<dbReference type="PANTHER" id="PTHR11851">
    <property type="entry name" value="METALLOPROTEASE"/>
    <property type="match status" value="1"/>
</dbReference>
<name>A0A517X1I8_9PLAN</name>
<dbReference type="Pfam" id="PF00675">
    <property type="entry name" value="Peptidase_M16"/>
    <property type="match status" value="1"/>
</dbReference>